<evidence type="ECO:0000313" key="2">
    <source>
        <dbReference type="Proteomes" id="UP000789920"/>
    </source>
</evidence>
<comment type="caution">
    <text evidence="1">The sequence shown here is derived from an EMBL/GenBank/DDBJ whole genome shotgun (WGS) entry which is preliminary data.</text>
</comment>
<protein>
    <submittedName>
        <fullName evidence="1">27982_t:CDS:1</fullName>
    </submittedName>
</protein>
<dbReference type="Proteomes" id="UP000789920">
    <property type="component" value="Unassembled WGS sequence"/>
</dbReference>
<keyword evidence="2" id="KW-1185">Reference proteome</keyword>
<name>A0ACA9RP14_9GLOM</name>
<feature type="non-terminal residue" evidence="1">
    <location>
        <position position="1"/>
    </location>
</feature>
<sequence>NDNKASFLIQKAEILAELELFSLFPQQRRWRHWFPDYIYYKAHVDEVRSKIREINGLNWHGVEKPILQPELLKLI</sequence>
<dbReference type="EMBL" id="CAJVQC010062103">
    <property type="protein sequence ID" value="CAG8802366.1"/>
    <property type="molecule type" value="Genomic_DNA"/>
</dbReference>
<reference evidence="1" key="1">
    <citation type="submission" date="2021-06" db="EMBL/GenBank/DDBJ databases">
        <authorList>
            <person name="Kallberg Y."/>
            <person name="Tangrot J."/>
            <person name="Rosling A."/>
        </authorList>
    </citation>
    <scope>NUCLEOTIDE SEQUENCE</scope>
    <source>
        <strain evidence="1">MA461A</strain>
    </source>
</reference>
<organism evidence="1 2">
    <name type="scientific">Racocetra persica</name>
    <dbReference type="NCBI Taxonomy" id="160502"/>
    <lineage>
        <taxon>Eukaryota</taxon>
        <taxon>Fungi</taxon>
        <taxon>Fungi incertae sedis</taxon>
        <taxon>Mucoromycota</taxon>
        <taxon>Glomeromycotina</taxon>
        <taxon>Glomeromycetes</taxon>
        <taxon>Diversisporales</taxon>
        <taxon>Gigasporaceae</taxon>
        <taxon>Racocetra</taxon>
    </lineage>
</organism>
<gene>
    <name evidence="1" type="ORF">RPERSI_LOCUS21302</name>
</gene>
<proteinExistence type="predicted"/>
<accession>A0ACA9RP14</accession>
<feature type="non-terminal residue" evidence="1">
    <location>
        <position position="75"/>
    </location>
</feature>
<evidence type="ECO:0000313" key="1">
    <source>
        <dbReference type="EMBL" id="CAG8802366.1"/>
    </source>
</evidence>